<accession>A0A0E9T825</accession>
<protein>
    <submittedName>
        <fullName evidence="1">Uncharacterized protein</fullName>
    </submittedName>
</protein>
<name>A0A0E9T825_ANGAN</name>
<sequence>MAPHSILFHDVTKSLLLCQRKHIWTIVNRNCGKCTKLNILTSSSFRSFGIHTR</sequence>
<evidence type="ECO:0000313" key="1">
    <source>
        <dbReference type="EMBL" id="JAH49582.1"/>
    </source>
</evidence>
<proteinExistence type="predicted"/>
<organism evidence="1">
    <name type="scientific">Anguilla anguilla</name>
    <name type="common">European freshwater eel</name>
    <name type="synonym">Muraena anguilla</name>
    <dbReference type="NCBI Taxonomy" id="7936"/>
    <lineage>
        <taxon>Eukaryota</taxon>
        <taxon>Metazoa</taxon>
        <taxon>Chordata</taxon>
        <taxon>Craniata</taxon>
        <taxon>Vertebrata</taxon>
        <taxon>Euteleostomi</taxon>
        <taxon>Actinopterygii</taxon>
        <taxon>Neopterygii</taxon>
        <taxon>Teleostei</taxon>
        <taxon>Anguilliformes</taxon>
        <taxon>Anguillidae</taxon>
        <taxon>Anguilla</taxon>
    </lineage>
</organism>
<dbReference type="EMBL" id="GBXM01058995">
    <property type="protein sequence ID" value="JAH49582.1"/>
    <property type="molecule type" value="Transcribed_RNA"/>
</dbReference>
<reference evidence="1" key="1">
    <citation type="submission" date="2014-11" db="EMBL/GenBank/DDBJ databases">
        <authorList>
            <person name="Amaro Gonzalez C."/>
        </authorList>
    </citation>
    <scope>NUCLEOTIDE SEQUENCE</scope>
</reference>
<dbReference type="AlphaFoldDB" id="A0A0E9T825"/>
<reference evidence="1" key="2">
    <citation type="journal article" date="2015" name="Fish Shellfish Immunol.">
        <title>Early steps in the European eel (Anguilla anguilla)-Vibrio vulnificus interaction in the gills: Role of the RtxA13 toxin.</title>
        <authorList>
            <person name="Callol A."/>
            <person name="Pajuelo D."/>
            <person name="Ebbesson L."/>
            <person name="Teles M."/>
            <person name="MacKenzie S."/>
            <person name="Amaro C."/>
        </authorList>
    </citation>
    <scope>NUCLEOTIDE SEQUENCE</scope>
</reference>